<dbReference type="RefSeq" id="XP_033454924.1">
    <property type="nucleotide sequence ID" value="XM_033599108.1"/>
</dbReference>
<accession>A0A6J3LQH5</accession>
<proteinExistence type="predicted"/>
<name>A0A6J3LQH5_9PEZI</name>
<reference evidence="2" key="1">
    <citation type="submission" date="2020-01" db="EMBL/GenBank/DDBJ databases">
        <authorList>
            <consortium name="DOE Joint Genome Institute"/>
            <person name="Haridas S."/>
            <person name="Albert R."/>
            <person name="Binder M."/>
            <person name="Bloem J."/>
            <person name="Labutti K."/>
            <person name="Salamov A."/>
            <person name="Andreopoulos B."/>
            <person name="Baker S.E."/>
            <person name="Barry K."/>
            <person name="Bills G."/>
            <person name="Bluhm B.H."/>
            <person name="Cannon C."/>
            <person name="Castanera R."/>
            <person name="Culley D.E."/>
            <person name="Daum C."/>
            <person name="Ezra D."/>
            <person name="Gonzalez J.B."/>
            <person name="Henrissat B."/>
            <person name="Kuo A."/>
            <person name="Liang C."/>
            <person name="Lipzen A."/>
            <person name="Lutzoni F."/>
            <person name="Magnuson J."/>
            <person name="Mondo S."/>
            <person name="Nolan M."/>
            <person name="Ohm R."/>
            <person name="Pangilinan J."/>
            <person name="Park H.-J."/>
            <person name="Ramirez L."/>
            <person name="Alfaro M."/>
            <person name="Sun H."/>
            <person name="Tritt A."/>
            <person name="Yoshinaga Y."/>
            <person name="Zwiers L.-H."/>
            <person name="Turgeon B.G."/>
            <person name="Goodwin S.B."/>
            <person name="Spatafora J.W."/>
            <person name="Crous P.W."/>
            <person name="Grigoriev I.V."/>
        </authorList>
    </citation>
    <scope>NUCLEOTIDE SEQUENCE</scope>
    <source>
        <strain evidence="2">CBS 342.82</strain>
    </source>
</reference>
<protein>
    <submittedName>
        <fullName evidence="2">Uncharacterized protein</fullName>
    </submittedName>
</protein>
<reference evidence="2" key="3">
    <citation type="submission" date="2025-08" db="UniProtKB">
        <authorList>
            <consortium name="RefSeq"/>
        </authorList>
    </citation>
    <scope>IDENTIFICATION</scope>
    <source>
        <strain evidence="2">CBS 342.82</strain>
    </source>
</reference>
<dbReference type="GeneID" id="54356907"/>
<reference evidence="2" key="2">
    <citation type="submission" date="2020-04" db="EMBL/GenBank/DDBJ databases">
        <authorList>
            <consortium name="NCBI Genome Project"/>
        </authorList>
    </citation>
    <scope>NUCLEOTIDE SEQUENCE</scope>
    <source>
        <strain evidence="2">CBS 342.82</strain>
    </source>
</reference>
<sequence length="229" mass="25906">MSFAPHDNGFAHPPEVYVSLIFPMHDVQDAFRMPLETPKEVSVLTSWFLSPSGNGAELTTFGWGRWPELAASRYLQHLLQYAHYDSFSLDDGIDNFTAILQAHFMKSRPAADEDDLDISNTDAVRSTLIGPSTRAVESENRTGNFKPISHLAHVFIIPISAGYMGNIHSSQRPQRQLVSFRWALASAKDEEVIESSVWMPSLHEALIDGWRKNVERDFSIEFCERPRTV</sequence>
<dbReference type="Proteomes" id="UP000504637">
    <property type="component" value="Unplaced"/>
</dbReference>
<evidence type="ECO:0000313" key="1">
    <source>
        <dbReference type="Proteomes" id="UP000504637"/>
    </source>
</evidence>
<gene>
    <name evidence="2" type="ORF">K489DRAFT_138503</name>
</gene>
<evidence type="ECO:0000313" key="2">
    <source>
        <dbReference type="RefSeq" id="XP_033454924.1"/>
    </source>
</evidence>
<dbReference type="AlphaFoldDB" id="A0A6J3LQH5"/>
<organism evidence="2">
    <name type="scientific">Dissoconium aciculare CBS 342.82</name>
    <dbReference type="NCBI Taxonomy" id="1314786"/>
    <lineage>
        <taxon>Eukaryota</taxon>
        <taxon>Fungi</taxon>
        <taxon>Dikarya</taxon>
        <taxon>Ascomycota</taxon>
        <taxon>Pezizomycotina</taxon>
        <taxon>Dothideomycetes</taxon>
        <taxon>Dothideomycetidae</taxon>
        <taxon>Mycosphaerellales</taxon>
        <taxon>Dissoconiaceae</taxon>
        <taxon>Dissoconium</taxon>
    </lineage>
</organism>
<keyword evidence="1" id="KW-1185">Reference proteome</keyword>